<proteinExistence type="predicted"/>
<dbReference type="EMBL" id="AMZH03000348">
    <property type="protein sequence ID" value="RRT84204.1"/>
    <property type="molecule type" value="Genomic_DNA"/>
</dbReference>
<comment type="caution">
    <text evidence="1">The sequence shown here is derived from an EMBL/GenBank/DDBJ whole genome shotgun (WGS) entry which is preliminary data.</text>
</comment>
<protein>
    <submittedName>
        <fullName evidence="1">Uncharacterized protein</fullName>
    </submittedName>
</protein>
<dbReference type="AlphaFoldDB" id="A0A427B6V8"/>
<evidence type="ECO:0000313" key="1">
    <source>
        <dbReference type="EMBL" id="RRT84204.1"/>
    </source>
</evidence>
<name>A0A427B6V8_ENSVE</name>
<reference evidence="1 2" key="1">
    <citation type="journal article" date="2014" name="Agronomy (Basel)">
        <title>A Draft Genome Sequence for Ensete ventricosum, the Drought-Tolerant Tree Against Hunger.</title>
        <authorList>
            <person name="Harrison J."/>
            <person name="Moore K.A."/>
            <person name="Paszkiewicz K."/>
            <person name="Jones T."/>
            <person name="Grant M."/>
            <person name="Ambacheew D."/>
            <person name="Muzemil S."/>
            <person name="Studholme D.J."/>
        </authorList>
    </citation>
    <scope>NUCLEOTIDE SEQUENCE [LARGE SCALE GENOMIC DNA]</scope>
</reference>
<gene>
    <name evidence="1" type="ORF">B296_00007179</name>
</gene>
<dbReference type="Proteomes" id="UP000287651">
    <property type="component" value="Unassembled WGS sequence"/>
</dbReference>
<organism evidence="1 2">
    <name type="scientific">Ensete ventricosum</name>
    <name type="common">Abyssinian banana</name>
    <name type="synonym">Musa ensete</name>
    <dbReference type="NCBI Taxonomy" id="4639"/>
    <lineage>
        <taxon>Eukaryota</taxon>
        <taxon>Viridiplantae</taxon>
        <taxon>Streptophyta</taxon>
        <taxon>Embryophyta</taxon>
        <taxon>Tracheophyta</taxon>
        <taxon>Spermatophyta</taxon>
        <taxon>Magnoliopsida</taxon>
        <taxon>Liliopsida</taxon>
        <taxon>Zingiberales</taxon>
        <taxon>Musaceae</taxon>
        <taxon>Ensete</taxon>
    </lineage>
</organism>
<sequence>MLTRTRIMSLPEGVQCVLDSMRIHNNKPVKEITLASGKAHDLKEALEIERTCNSELAKEIMSANGEACKLNEALEAERR</sequence>
<evidence type="ECO:0000313" key="2">
    <source>
        <dbReference type="Proteomes" id="UP000287651"/>
    </source>
</evidence>
<accession>A0A427B6V8</accession>